<keyword evidence="3" id="KW-1185">Reference proteome</keyword>
<dbReference type="EMBL" id="CAJQZP010001558">
    <property type="protein sequence ID" value="CAG5054080.1"/>
    <property type="molecule type" value="Genomic_DNA"/>
</dbReference>
<proteinExistence type="predicted"/>
<name>A0A8S3Y560_PARAO</name>
<gene>
    <name evidence="2" type="ORF">PAPOLLO_LOCUS25848</name>
</gene>
<organism evidence="2 3">
    <name type="scientific">Parnassius apollo</name>
    <name type="common">Apollo butterfly</name>
    <name type="synonym">Papilio apollo</name>
    <dbReference type="NCBI Taxonomy" id="110799"/>
    <lineage>
        <taxon>Eukaryota</taxon>
        <taxon>Metazoa</taxon>
        <taxon>Ecdysozoa</taxon>
        <taxon>Arthropoda</taxon>
        <taxon>Hexapoda</taxon>
        <taxon>Insecta</taxon>
        <taxon>Pterygota</taxon>
        <taxon>Neoptera</taxon>
        <taxon>Endopterygota</taxon>
        <taxon>Lepidoptera</taxon>
        <taxon>Glossata</taxon>
        <taxon>Ditrysia</taxon>
        <taxon>Papilionoidea</taxon>
        <taxon>Papilionidae</taxon>
        <taxon>Parnassiinae</taxon>
        <taxon>Parnassini</taxon>
        <taxon>Parnassius</taxon>
        <taxon>Parnassius</taxon>
    </lineage>
</organism>
<dbReference type="OrthoDB" id="118105at2759"/>
<sequence>MGLNPLPDMELQWESDTFYNNPEISQVFTLTRFKKIMENLHLNDNEMERPRGSPGHDKLYKLRPMITDLNEVFMNEMYDSSRQCMVKFKGRSNLKQYMPKKPIKRGFKIWARCDATTGYMYQFQIYTGKGDSAENEGLGYNVVMSLCQDFPRNTLVAYNFFTSCNLMD</sequence>
<dbReference type="PANTHER" id="PTHR46599">
    <property type="entry name" value="PIGGYBAC TRANSPOSABLE ELEMENT-DERIVED PROTEIN 4"/>
    <property type="match status" value="1"/>
</dbReference>
<evidence type="ECO:0000313" key="3">
    <source>
        <dbReference type="Proteomes" id="UP000691718"/>
    </source>
</evidence>
<comment type="caution">
    <text evidence="2">The sequence shown here is derived from an EMBL/GenBank/DDBJ whole genome shotgun (WGS) entry which is preliminary data.</text>
</comment>
<dbReference type="Proteomes" id="UP000691718">
    <property type="component" value="Unassembled WGS sequence"/>
</dbReference>
<protein>
    <submittedName>
        <fullName evidence="2">(apollo) hypothetical protein</fullName>
    </submittedName>
</protein>
<feature type="domain" description="PiggyBac transposable element-derived protein" evidence="1">
    <location>
        <begin position="1"/>
        <end position="167"/>
    </location>
</feature>
<dbReference type="InterPro" id="IPR029526">
    <property type="entry name" value="PGBD"/>
</dbReference>
<accession>A0A8S3Y560</accession>
<dbReference type="Pfam" id="PF13843">
    <property type="entry name" value="DDE_Tnp_1_7"/>
    <property type="match status" value="1"/>
</dbReference>
<evidence type="ECO:0000313" key="2">
    <source>
        <dbReference type="EMBL" id="CAG5054080.1"/>
    </source>
</evidence>
<evidence type="ECO:0000259" key="1">
    <source>
        <dbReference type="Pfam" id="PF13843"/>
    </source>
</evidence>
<reference evidence="2" key="1">
    <citation type="submission" date="2021-04" db="EMBL/GenBank/DDBJ databases">
        <authorList>
            <person name="Tunstrom K."/>
        </authorList>
    </citation>
    <scope>NUCLEOTIDE SEQUENCE</scope>
</reference>
<dbReference type="AlphaFoldDB" id="A0A8S3Y560"/>
<dbReference type="PANTHER" id="PTHR46599:SF2">
    <property type="entry name" value="PIGGYBAC TRANSPOSABLE ELEMENT-DERIVED PROTEIN 4-LIKE"/>
    <property type="match status" value="1"/>
</dbReference>